<evidence type="ECO:0000313" key="4">
    <source>
        <dbReference type="Proteomes" id="UP000008701"/>
    </source>
</evidence>
<name>A1BH68_CHLPD</name>
<evidence type="ECO:0000313" key="3">
    <source>
        <dbReference type="EMBL" id="ABL65745.1"/>
    </source>
</evidence>
<dbReference type="HOGENOM" id="CLU_859857_0_0_10"/>
<dbReference type="PROSITE" id="PS51257">
    <property type="entry name" value="PROKAR_LIPOPROTEIN"/>
    <property type="match status" value="1"/>
</dbReference>
<dbReference type="KEGG" id="cph:Cpha266_1728"/>
<accession>A1BH68</accession>
<proteinExistence type="predicted"/>
<keyword evidence="4" id="KW-1185">Reference proteome</keyword>
<evidence type="ECO:0008006" key="5">
    <source>
        <dbReference type="Google" id="ProtNLM"/>
    </source>
</evidence>
<dbReference type="Proteomes" id="UP000008701">
    <property type="component" value="Chromosome"/>
</dbReference>
<feature type="region of interest" description="Disordered" evidence="1">
    <location>
        <begin position="155"/>
        <end position="179"/>
    </location>
</feature>
<gene>
    <name evidence="3" type="ordered locus">Cpha266_1728</name>
</gene>
<dbReference type="STRING" id="290317.Cpha266_1728"/>
<feature type="signal peptide" evidence="2">
    <location>
        <begin position="1"/>
        <end position="22"/>
    </location>
</feature>
<dbReference type="EMBL" id="CP000492">
    <property type="protein sequence ID" value="ABL65745.1"/>
    <property type="molecule type" value="Genomic_DNA"/>
</dbReference>
<dbReference type="AlphaFoldDB" id="A1BH68"/>
<sequence>MRHPVFKLCGLLFFVVSLSGCFDVSTIITVRPDGTGTVAERMLMSNASLGQMVELVEKDQKKRSGDMPDKSELKKRAHEMGEGVRFLSIHPVATKSHKGYEALYAFNNIDQLLINRNPNKGTARDSSIGSDGQKKKNQYVRFALEKGTPSRLMVMQDQEQSSSSTGSSSAAATSVTPEQREMMTKFMQEVFRGMHVFLAVDIDGTLLGTNAMHRTDKRVTLVDVDFDKLMENASQFALLTELGPEPNPEVLQKLLEKIPGVKVESKTKIDITFQ</sequence>
<evidence type="ECO:0000256" key="1">
    <source>
        <dbReference type="SAM" id="MobiDB-lite"/>
    </source>
</evidence>
<feature type="compositionally biased region" description="Low complexity" evidence="1">
    <location>
        <begin position="161"/>
        <end position="176"/>
    </location>
</feature>
<organism evidence="3 4">
    <name type="scientific">Chlorobium phaeobacteroides (strain DSM 266 / SMG 266 / 2430)</name>
    <dbReference type="NCBI Taxonomy" id="290317"/>
    <lineage>
        <taxon>Bacteria</taxon>
        <taxon>Pseudomonadati</taxon>
        <taxon>Chlorobiota</taxon>
        <taxon>Chlorobiia</taxon>
        <taxon>Chlorobiales</taxon>
        <taxon>Chlorobiaceae</taxon>
        <taxon>Chlorobium/Pelodictyon group</taxon>
        <taxon>Chlorobium</taxon>
    </lineage>
</organism>
<feature type="chain" id="PRO_5002632893" description="Lipoprotein" evidence="2">
    <location>
        <begin position="23"/>
        <end position="274"/>
    </location>
</feature>
<dbReference type="eggNOG" id="ENOG50336BW">
    <property type="taxonomic scope" value="Bacteria"/>
</dbReference>
<protein>
    <recommendedName>
        <fullName evidence="5">Lipoprotein</fullName>
    </recommendedName>
</protein>
<reference evidence="3 4" key="1">
    <citation type="submission" date="2006-12" db="EMBL/GenBank/DDBJ databases">
        <title>Complete sequence of Chlorobium phaeobacteroides DSM 266.</title>
        <authorList>
            <consortium name="US DOE Joint Genome Institute"/>
            <person name="Copeland A."/>
            <person name="Lucas S."/>
            <person name="Lapidus A."/>
            <person name="Barry K."/>
            <person name="Detter J.C."/>
            <person name="Glavina del Rio T."/>
            <person name="Hammon N."/>
            <person name="Israni S."/>
            <person name="Pitluck S."/>
            <person name="Goltsman E."/>
            <person name="Schmutz J."/>
            <person name="Larimer F."/>
            <person name="Land M."/>
            <person name="Hauser L."/>
            <person name="Mikhailova N."/>
            <person name="Li T."/>
            <person name="Overmann J."/>
            <person name="Bryant D.A."/>
            <person name="Richardson P."/>
        </authorList>
    </citation>
    <scope>NUCLEOTIDE SEQUENCE [LARGE SCALE GENOMIC DNA]</scope>
    <source>
        <strain evidence="3 4">DSM 266</strain>
    </source>
</reference>
<keyword evidence="2" id="KW-0732">Signal</keyword>
<evidence type="ECO:0000256" key="2">
    <source>
        <dbReference type="SAM" id="SignalP"/>
    </source>
</evidence>